<proteinExistence type="inferred from homology"/>
<dbReference type="SUPFAM" id="SSF46767">
    <property type="entry name" value="Methylated DNA-protein cysteine methyltransferase, C-terminal domain"/>
    <property type="match status" value="1"/>
</dbReference>
<dbReference type="InterPro" id="IPR036631">
    <property type="entry name" value="MGMT_N_sf"/>
</dbReference>
<keyword evidence="6 9" id="KW-0227">DNA damage</keyword>
<dbReference type="PROSITE" id="PS00374">
    <property type="entry name" value="MGMT"/>
    <property type="match status" value="1"/>
</dbReference>
<reference evidence="11 12" key="1">
    <citation type="submission" date="2018-04" db="EMBL/GenBank/DDBJ databases">
        <title>Novel Campyloabacter and Helicobacter Species and Strains.</title>
        <authorList>
            <person name="Mannion A.J."/>
            <person name="Shen Z."/>
            <person name="Fox J.G."/>
        </authorList>
    </citation>
    <scope>NUCLEOTIDE SEQUENCE [LARGE SCALE GENOMIC DNA]</scope>
    <source>
        <strain evidence="11 12">MIT 98-6070</strain>
    </source>
</reference>
<evidence type="ECO:0000256" key="2">
    <source>
        <dbReference type="ARBA" id="ARBA00008711"/>
    </source>
</evidence>
<comment type="function">
    <text evidence="9">Involved in the cellular defense against the biological effects of O6-methylguanine (O6-MeG) and O4-methylthymine (O4-MeT) in DNA. Repairs the methylated nucleobase in DNA by stoichiometrically transferring the methyl group to a cysteine residue in the enzyme. This is a suicide reaction: the enzyme is irreversibly inactivated.</text>
</comment>
<evidence type="ECO:0000256" key="8">
    <source>
        <dbReference type="ARBA" id="ARBA00049348"/>
    </source>
</evidence>
<protein>
    <recommendedName>
        <fullName evidence="9">Methylated-DNA--protein-cysteine methyltransferase</fullName>
        <ecNumber evidence="9">2.1.1.63</ecNumber>
    </recommendedName>
    <alternativeName>
        <fullName evidence="9">6-O-methylguanine-DNA methyltransferase</fullName>
        <shortName evidence="9">MGMT</shortName>
    </alternativeName>
    <alternativeName>
        <fullName evidence="9">O-6-methylguanine-DNA-alkyltransferase</fullName>
    </alternativeName>
</protein>
<dbReference type="SUPFAM" id="SSF53155">
    <property type="entry name" value="Methylated DNA-protein cysteine methyltransferase domain"/>
    <property type="match status" value="1"/>
</dbReference>
<evidence type="ECO:0000256" key="7">
    <source>
        <dbReference type="ARBA" id="ARBA00023204"/>
    </source>
</evidence>
<keyword evidence="5 9" id="KW-0808">Transferase</keyword>
<comment type="catalytic activity">
    <reaction evidence="1 9">
        <text>a 4-O-methyl-thymidine in DNA + L-cysteinyl-[protein] = a thymidine in DNA + S-methyl-L-cysteinyl-[protein]</text>
        <dbReference type="Rhea" id="RHEA:53428"/>
        <dbReference type="Rhea" id="RHEA-COMP:10131"/>
        <dbReference type="Rhea" id="RHEA-COMP:10132"/>
        <dbReference type="Rhea" id="RHEA-COMP:13555"/>
        <dbReference type="Rhea" id="RHEA-COMP:13556"/>
        <dbReference type="ChEBI" id="CHEBI:29950"/>
        <dbReference type="ChEBI" id="CHEBI:82612"/>
        <dbReference type="ChEBI" id="CHEBI:137386"/>
        <dbReference type="ChEBI" id="CHEBI:137387"/>
        <dbReference type="EC" id="2.1.1.63"/>
    </reaction>
</comment>
<sequence length="161" mass="18039">MQGGVYTLQWDKDFLHFGIYEQNGYITRIEYNPNPLALAESQKTPLSNECANELQGYFAGELCSFNVPILPQGSAFELRVWRALCEIPYGEVKSYKDIAKAINAPRASRAVGNANHHNPLMILIPCHRVVHSNGTLGGYALGLEFKAKLLGLEQRFATKRR</sequence>
<dbReference type="GO" id="GO:0006307">
    <property type="term" value="P:DNA alkylation repair"/>
    <property type="evidence" value="ECO:0007669"/>
    <property type="project" value="UniProtKB-UniRule"/>
</dbReference>
<keyword evidence="12" id="KW-1185">Reference proteome</keyword>
<evidence type="ECO:0000256" key="4">
    <source>
        <dbReference type="ARBA" id="ARBA00022603"/>
    </source>
</evidence>
<dbReference type="FunFam" id="1.10.10.10:FF:000214">
    <property type="entry name" value="Methylated-DNA--protein-cysteine methyltransferase"/>
    <property type="match status" value="1"/>
</dbReference>
<keyword evidence="7 9" id="KW-0234">DNA repair</keyword>
<dbReference type="InterPro" id="IPR023546">
    <property type="entry name" value="MGMT"/>
</dbReference>
<evidence type="ECO:0000256" key="1">
    <source>
        <dbReference type="ARBA" id="ARBA00001286"/>
    </source>
</evidence>
<dbReference type="EC" id="2.1.1.63" evidence="9"/>
<dbReference type="InterPro" id="IPR036217">
    <property type="entry name" value="MethylDNA_cys_MeTrfase_DNAb"/>
</dbReference>
<dbReference type="InterPro" id="IPR014048">
    <property type="entry name" value="MethylDNA_cys_MeTrfase_DNA-bd"/>
</dbReference>
<organism evidence="11 12">
    <name type="scientific">Helicobacter marmotae</name>
    <dbReference type="NCBI Taxonomy" id="152490"/>
    <lineage>
        <taxon>Bacteria</taxon>
        <taxon>Pseudomonadati</taxon>
        <taxon>Campylobacterota</taxon>
        <taxon>Epsilonproteobacteria</taxon>
        <taxon>Campylobacterales</taxon>
        <taxon>Helicobacteraceae</taxon>
        <taxon>Helicobacter</taxon>
    </lineage>
</organism>
<dbReference type="GO" id="GO:0003908">
    <property type="term" value="F:methylated-DNA-[protein]-cysteine S-methyltransferase activity"/>
    <property type="evidence" value="ECO:0007669"/>
    <property type="project" value="UniProtKB-UniRule"/>
</dbReference>
<dbReference type="EMBL" id="NXLR01000002">
    <property type="protein sequence ID" value="RDU60779.1"/>
    <property type="molecule type" value="Genomic_DNA"/>
</dbReference>
<dbReference type="HAMAP" id="MF_00772">
    <property type="entry name" value="OGT"/>
    <property type="match status" value="1"/>
</dbReference>
<dbReference type="NCBIfam" id="TIGR00589">
    <property type="entry name" value="ogt"/>
    <property type="match status" value="1"/>
</dbReference>
<feature type="active site" description="Nucleophile; methyl group acceptor" evidence="9">
    <location>
        <position position="126"/>
    </location>
</feature>
<comment type="catalytic activity">
    <reaction evidence="8 9">
        <text>a 6-O-methyl-2'-deoxyguanosine in DNA + L-cysteinyl-[protein] = S-methyl-L-cysteinyl-[protein] + a 2'-deoxyguanosine in DNA</text>
        <dbReference type="Rhea" id="RHEA:24000"/>
        <dbReference type="Rhea" id="RHEA-COMP:10131"/>
        <dbReference type="Rhea" id="RHEA-COMP:10132"/>
        <dbReference type="Rhea" id="RHEA-COMP:11367"/>
        <dbReference type="Rhea" id="RHEA-COMP:11368"/>
        <dbReference type="ChEBI" id="CHEBI:29950"/>
        <dbReference type="ChEBI" id="CHEBI:82612"/>
        <dbReference type="ChEBI" id="CHEBI:85445"/>
        <dbReference type="ChEBI" id="CHEBI:85448"/>
        <dbReference type="EC" id="2.1.1.63"/>
    </reaction>
</comment>
<dbReference type="OrthoDB" id="9802228at2"/>
<evidence type="ECO:0000256" key="5">
    <source>
        <dbReference type="ARBA" id="ARBA00022679"/>
    </source>
</evidence>
<comment type="miscellaneous">
    <text evidence="9">This enzyme catalyzes only one turnover and therefore is not strictly catalytic. According to one definition, an enzyme is a biocatalyst that acts repeatedly and over many reaction cycles.</text>
</comment>
<dbReference type="InterPro" id="IPR036388">
    <property type="entry name" value="WH-like_DNA-bd_sf"/>
</dbReference>
<dbReference type="CDD" id="cd06445">
    <property type="entry name" value="ATase"/>
    <property type="match status" value="1"/>
</dbReference>
<keyword evidence="3 9" id="KW-0963">Cytoplasm</keyword>
<gene>
    <name evidence="11" type="ORF">CQA63_02110</name>
</gene>
<dbReference type="Proteomes" id="UP000256599">
    <property type="component" value="Unassembled WGS sequence"/>
</dbReference>
<comment type="similarity">
    <text evidence="2 9">Belongs to the MGMT family.</text>
</comment>
<comment type="subcellular location">
    <subcellularLocation>
        <location evidence="9">Cytoplasm</location>
    </subcellularLocation>
</comment>
<evidence type="ECO:0000313" key="11">
    <source>
        <dbReference type="EMBL" id="RDU60779.1"/>
    </source>
</evidence>
<evidence type="ECO:0000256" key="3">
    <source>
        <dbReference type="ARBA" id="ARBA00022490"/>
    </source>
</evidence>
<dbReference type="Gene3D" id="1.10.10.10">
    <property type="entry name" value="Winged helix-like DNA-binding domain superfamily/Winged helix DNA-binding domain"/>
    <property type="match status" value="1"/>
</dbReference>
<feature type="domain" description="Methylated-DNA-[protein]-cysteine S-methyltransferase DNA binding" evidence="10">
    <location>
        <begin position="76"/>
        <end position="154"/>
    </location>
</feature>
<evidence type="ECO:0000313" key="12">
    <source>
        <dbReference type="Proteomes" id="UP000256599"/>
    </source>
</evidence>
<keyword evidence="4 9" id="KW-0489">Methyltransferase</keyword>
<dbReference type="RefSeq" id="WP_104699072.1">
    <property type="nucleotide sequence ID" value="NZ_FZPP01000002.1"/>
</dbReference>
<dbReference type="GO" id="GO:0005737">
    <property type="term" value="C:cytoplasm"/>
    <property type="evidence" value="ECO:0007669"/>
    <property type="project" value="UniProtKB-SubCell"/>
</dbReference>
<comment type="caution">
    <text evidence="11">The sequence shown here is derived from an EMBL/GenBank/DDBJ whole genome shotgun (WGS) entry which is preliminary data.</text>
</comment>
<name>A0A3D8I6I9_9HELI</name>
<dbReference type="GO" id="GO:0032259">
    <property type="term" value="P:methylation"/>
    <property type="evidence" value="ECO:0007669"/>
    <property type="project" value="UniProtKB-KW"/>
</dbReference>
<evidence type="ECO:0000256" key="6">
    <source>
        <dbReference type="ARBA" id="ARBA00022763"/>
    </source>
</evidence>
<dbReference type="Pfam" id="PF01035">
    <property type="entry name" value="DNA_binding_1"/>
    <property type="match status" value="1"/>
</dbReference>
<accession>A0A3D8I6I9</accession>
<dbReference type="InterPro" id="IPR001497">
    <property type="entry name" value="MethylDNA_cys_MeTrfase_AS"/>
</dbReference>
<dbReference type="AlphaFoldDB" id="A0A3D8I6I9"/>
<dbReference type="PANTHER" id="PTHR10815">
    <property type="entry name" value="METHYLATED-DNA--PROTEIN-CYSTEINE METHYLTRANSFERASE"/>
    <property type="match status" value="1"/>
</dbReference>
<evidence type="ECO:0000256" key="9">
    <source>
        <dbReference type="HAMAP-Rule" id="MF_00772"/>
    </source>
</evidence>
<dbReference type="PANTHER" id="PTHR10815:SF13">
    <property type="entry name" value="METHYLATED-DNA--PROTEIN-CYSTEINE METHYLTRANSFERASE"/>
    <property type="match status" value="1"/>
</dbReference>
<evidence type="ECO:0000259" key="10">
    <source>
        <dbReference type="Pfam" id="PF01035"/>
    </source>
</evidence>